<protein>
    <submittedName>
        <fullName evidence="1">Uncharacterized protein</fullName>
    </submittedName>
</protein>
<sequence>MVRRELEKWPAQYIARYADRFRPEWFRISRCRIAPIAEKRTRTNWRPVGRIVDLRAVHPVPGVALLHRLPRDRLSPLVEELSRRFRRQRVGHRQEPPCRHRLDARLCAEVRRDCARAGAAEYSGET</sequence>
<evidence type="ECO:0000313" key="1">
    <source>
        <dbReference type="EMBL" id="MBK7422253.1"/>
    </source>
</evidence>
<dbReference type="AlphaFoldDB" id="A0A9D7I7M2"/>
<dbReference type="EMBL" id="JADJNC010000005">
    <property type="protein sequence ID" value="MBK7422253.1"/>
    <property type="molecule type" value="Genomic_DNA"/>
</dbReference>
<accession>A0A9D7I7M2</accession>
<evidence type="ECO:0000313" key="2">
    <source>
        <dbReference type="Proteomes" id="UP000886602"/>
    </source>
</evidence>
<proteinExistence type="predicted"/>
<name>A0A9D7I7M2_9RHOO</name>
<dbReference type="Proteomes" id="UP000886602">
    <property type="component" value="Unassembled WGS sequence"/>
</dbReference>
<reference evidence="1" key="1">
    <citation type="submission" date="2020-10" db="EMBL/GenBank/DDBJ databases">
        <title>Connecting structure to function with the recovery of over 1000 high-quality activated sludge metagenome-assembled genomes encoding full-length rRNA genes using long-read sequencing.</title>
        <authorList>
            <person name="Singleton C.M."/>
            <person name="Petriglieri F."/>
            <person name="Kristensen J.M."/>
            <person name="Kirkegaard R.H."/>
            <person name="Michaelsen T.Y."/>
            <person name="Andersen M.H."/>
            <person name="Karst S.M."/>
            <person name="Dueholm M.S."/>
            <person name="Nielsen P.H."/>
            <person name="Albertsen M."/>
        </authorList>
    </citation>
    <scope>NUCLEOTIDE SEQUENCE</scope>
    <source>
        <strain evidence="1">EsbW_18-Q3-R4-48_MAXAC.044</strain>
    </source>
</reference>
<gene>
    <name evidence="1" type="ORF">IPJ48_03670</name>
</gene>
<organism evidence="1 2">
    <name type="scientific">Candidatus Propionivibrio dominans</name>
    <dbReference type="NCBI Taxonomy" id="2954373"/>
    <lineage>
        <taxon>Bacteria</taxon>
        <taxon>Pseudomonadati</taxon>
        <taxon>Pseudomonadota</taxon>
        <taxon>Betaproteobacteria</taxon>
        <taxon>Rhodocyclales</taxon>
        <taxon>Rhodocyclaceae</taxon>
        <taxon>Propionivibrio</taxon>
    </lineage>
</organism>
<comment type="caution">
    <text evidence="1">The sequence shown here is derived from an EMBL/GenBank/DDBJ whole genome shotgun (WGS) entry which is preliminary data.</text>
</comment>